<dbReference type="InterPro" id="IPR009030">
    <property type="entry name" value="Growth_fac_rcpt_cys_sf"/>
</dbReference>
<feature type="domain" description="EGF-like" evidence="3">
    <location>
        <begin position="112"/>
        <end position="153"/>
    </location>
</feature>
<accession>A0AAE0KYX5</accession>
<feature type="transmembrane region" description="Helical" evidence="2">
    <location>
        <begin position="1096"/>
        <end position="1115"/>
    </location>
</feature>
<feature type="transmembrane region" description="Helical" evidence="2">
    <location>
        <begin position="1053"/>
        <end position="1075"/>
    </location>
</feature>
<evidence type="ECO:0000313" key="4">
    <source>
        <dbReference type="EMBL" id="KAK3265580.1"/>
    </source>
</evidence>
<feature type="disulfide bond" evidence="1">
    <location>
        <begin position="143"/>
        <end position="152"/>
    </location>
</feature>
<organism evidence="4 5">
    <name type="scientific">Cymbomonas tetramitiformis</name>
    <dbReference type="NCBI Taxonomy" id="36881"/>
    <lineage>
        <taxon>Eukaryota</taxon>
        <taxon>Viridiplantae</taxon>
        <taxon>Chlorophyta</taxon>
        <taxon>Pyramimonadophyceae</taxon>
        <taxon>Pyramimonadales</taxon>
        <taxon>Pyramimonadaceae</taxon>
        <taxon>Cymbomonas</taxon>
    </lineage>
</organism>
<name>A0AAE0KYX5_9CHLO</name>
<sequence length="1553" mass="165311">MVSAGCHTGSDASSRSQEFAEYYLRYEERGVVQPVEFVFSGCSVEVLATGSGFGGDWWRVREDASGVLLMSFAVGGVWEGKSFSFATSLDGLGNLEGFGDSFFNDRMVIPVNVSLVQGGPLWETCSGNGLCQVAGVDQPACICDDGFLGALCEEAEPPPVISYVQPGGAGGVGFDGSEGDGSAAVPFASLRSALSSSDASGPRMLMLLPGRYKGRDNTLIKFEPVETLENFPLPTARLVFNSTHGAAETVVDCESATSFLQFNSGAAWYADVTLERITMHNCTTPPGGTAGPLTFQYGAGNILLRDMVFSQNVGYCRGGAVHLSSCSAVTLLGCRFEANRVYHNFSQSSQLLGGMGGGLYALNSEQLIVRGSEFLSNWAQSAGGAINANELAGMTLEQVVLAGNVADLAGGALFVYRGIDIKMIDTLIANNTVSSTDDSQGIFSFLKNNAGCGGGIMFENSNADMRNMELSGNEAQIRGGGLYSSSDVNLKVDGVLMSRNRCAGAGGALSLITTDLTLANTQITSNAVLEVGGALECTQGIVRLDSGVIDVSRNNASRGGGMYLYSCDLDVQKLGPGEFAAGEMQLEGNIAILNGGALFLIAGSKVRLPETFAMVFRHNVVSREGEGGGGLHSSRGCEVHLVGAAFLGNLASKSKGGALYSEGGLVNITGTRFEGNSAMDGAAVALVLETRADGLGDTGSRIESSTFEAHLANRDGAVFHVARQEESQGGLPILAELSLTGNVAKGGGHLIFWDPGAVSGAKAEPLRCQRCIDANNTAAYSTESGLAAGVSRLVTEPVHAKEETGGEVVAQAIVVDLVDMFNQSVVTDSSTLVYAESVTAACKLSGTARLAAETGKAVFDSMALVGSPGTRCEVVFTATGNTGDLATGTAVMLRMCEPGEYLNGMVCVQCLPGQLSFDNESACEPCDLGSASNDSDVDLWCPGGAQYAVNSGRYVAPSAAGCGANSSAARCLLDRVYECINEGACDADLDDDDARVGSSADDVASLQLCDLNKFGGGLICGGGMRGVCSNDHFSTFIGGTATCQKCPSRGVTITLAVISGVLTALFAFLLALLCYRVSLTKKGCTPERMKSARILNRARITLSLVIGHLQVFGQLQTVYGEASVPAFIGKFSARFDFLNMSPQVILNTECLAYHFSDISDTQLFWTEFYSSAFMPLMLPAFIGVLCALFIRWGQRSLDDESLRREFTQRAATSCFALIFFLLMLLHPGISTTMFLVFRCEKYHYEEDHTQWWLSVQNSIECYTTMWWISACVASFCVATFSIGFPLAIFISMRHLRGYVHVRMRLVDALRRMRKISSGAWIPTTRVMELRLEDKSASFRGKRKTRVSRIGIGMKQALTRAVSNAWNDIFDTDDADSTDSELAMIELYIPKSDISKEFAQKSKLENLPTDPTDSATDAVPPLPEEANSAGVELHEKSTTRAMIISDSEDACAAVLEVDGESLHIAVFSKLSMMDGSDFEVVPVTRLDGGEALAIFGQAHEPYEDSLEPVVPETHDMRSGVLPVELWAMHYLVQRGVWLHALHIQLYDTFANNGE</sequence>
<keyword evidence="2" id="KW-0812">Transmembrane</keyword>
<evidence type="ECO:0000256" key="2">
    <source>
        <dbReference type="SAM" id="Phobius"/>
    </source>
</evidence>
<evidence type="ECO:0000313" key="5">
    <source>
        <dbReference type="Proteomes" id="UP001190700"/>
    </source>
</evidence>
<dbReference type="InterPro" id="IPR012334">
    <property type="entry name" value="Pectin_lyas_fold"/>
</dbReference>
<dbReference type="SUPFAM" id="SSF57184">
    <property type="entry name" value="Growth factor receptor domain"/>
    <property type="match status" value="1"/>
</dbReference>
<keyword evidence="2" id="KW-0472">Membrane</keyword>
<dbReference type="PROSITE" id="PS50026">
    <property type="entry name" value="EGF_3"/>
    <property type="match status" value="1"/>
</dbReference>
<comment type="caution">
    <text evidence="1">Lacks conserved residue(s) required for the propagation of feature annotation.</text>
</comment>
<keyword evidence="2" id="KW-1133">Transmembrane helix</keyword>
<keyword evidence="5" id="KW-1185">Reference proteome</keyword>
<dbReference type="EMBL" id="LGRX02013820">
    <property type="protein sequence ID" value="KAK3265580.1"/>
    <property type="molecule type" value="Genomic_DNA"/>
</dbReference>
<dbReference type="PANTHER" id="PTHR11319">
    <property type="entry name" value="G PROTEIN-COUPLED RECEPTOR-RELATED"/>
    <property type="match status" value="1"/>
</dbReference>
<dbReference type="PROSITE" id="PS00022">
    <property type="entry name" value="EGF_1"/>
    <property type="match status" value="1"/>
</dbReference>
<feature type="transmembrane region" description="Helical" evidence="2">
    <location>
        <begin position="1172"/>
        <end position="1193"/>
    </location>
</feature>
<dbReference type="SUPFAM" id="SSF51126">
    <property type="entry name" value="Pectin lyase-like"/>
    <property type="match status" value="2"/>
</dbReference>
<dbReference type="PROSITE" id="PS01186">
    <property type="entry name" value="EGF_2"/>
    <property type="match status" value="1"/>
</dbReference>
<dbReference type="InterPro" id="IPR011050">
    <property type="entry name" value="Pectin_lyase_fold/virulence"/>
</dbReference>
<protein>
    <recommendedName>
        <fullName evidence="3">EGF-like domain-containing protein</fullName>
    </recommendedName>
</protein>
<dbReference type="SUPFAM" id="SSF57196">
    <property type="entry name" value="EGF/Laminin"/>
    <property type="match status" value="1"/>
</dbReference>
<dbReference type="Proteomes" id="UP001190700">
    <property type="component" value="Unassembled WGS sequence"/>
</dbReference>
<keyword evidence="1" id="KW-1015">Disulfide bond</keyword>
<dbReference type="InterPro" id="IPR000742">
    <property type="entry name" value="EGF"/>
</dbReference>
<dbReference type="Gene3D" id="2.160.20.10">
    <property type="entry name" value="Single-stranded right-handed beta-helix, Pectin lyase-like"/>
    <property type="match status" value="1"/>
</dbReference>
<comment type="caution">
    <text evidence="4">The sequence shown here is derived from an EMBL/GenBank/DDBJ whole genome shotgun (WGS) entry which is preliminary data.</text>
</comment>
<feature type="transmembrane region" description="Helical" evidence="2">
    <location>
        <begin position="1214"/>
        <end position="1237"/>
    </location>
</feature>
<evidence type="ECO:0000256" key="1">
    <source>
        <dbReference type="PROSITE-ProRule" id="PRU00076"/>
    </source>
</evidence>
<dbReference type="PANTHER" id="PTHR11319:SF35">
    <property type="entry name" value="OUTER MEMBRANE PROTEIN PMPC-RELATED"/>
    <property type="match status" value="1"/>
</dbReference>
<feature type="transmembrane region" description="Helical" evidence="2">
    <location>
        <begin position="1266"/>
        <end position="1290"/>
    </location>
</feature>
<evidence type="ECO:0000259" key="3">
    <source>
        <dbReference type="PROSITE" id="PS50026"/>
    </source>
</evidence>
<gene>
    <name evidence="4" type="ORF">CYMTET_25746</name>
</gene>
<reference evidence="4 5" key="1">
    <citation type="journal article" date="2015" name="Genome Biol. Evol.">
        <title>Comparative Genomics of a Bacterivorous Green Alga Reveals Evolutionary Causalities and Consequences of Phago-Mixotrophic Mode of Nutrition.</title>
        <authorList>
            <person name="Burns J.A."/>
            <person name="Paasch A."/>
            <person name="Narechania A."/>
            <person name="Kim E."/>
        </authorList>
    </citation>
    <scope>NUCLEOTIDE SEQUENCE [LARGE SCALE GENOMIC DNA]</scope>
    <source>
        <strain evidence="4 5">PLY_AMNH</strain>
    </source>
</reference>
<keyword evidence="1" id="KW-0245">EGF-like domain</keyword>
<proteinExistence type="predicted"/>